<dbReference type="GO" id="GO:0005524">
    <property type="term" value="F:ATP binding"/>
    <property type="evidence" value="ECO:0007669"/>
    <property type="project" value="UniProtKB-KW"/>
</dbReference>
<dbReference type="CDD" id="cd03230">
    <property type="entry name" value="ABC_DR_subfamily_A"/>
    <property type="match status" value="1"/>
</dbReference>
<dbReference type="PROSITE" id="PS50893">
    <property type="entry name" value="ABC_TRANSPORTER_2"/>
    <property type="match status" value="2"/>
</dbReference>
<name>A0ABS2GFY5_9FIRM</name>
<evidence type="ECO:0000313" key="4">
    <source>
        <dbReference type="EMBL" id="MBM6912645.1"/>
    </source>
</evidence>
<dbReference type="RefSeq" id="WP_205087739.1">
    <property type="nucleotide sequence ID" value="NZ_JACJLA010000007.1"/>
</dbReference>
<dbReference type="InterPro" id="IPR003593">
    <property type="entry name" value="AAA+_ATPase"/>
</dbReference>
<dbReference type="PROSITE" id="PS00211">
    <property type="entry name" value="ABC_TRANSPORTER_1"/>
    <property type="match status" value="1"/>
</dbReference>
<reference evidence="4 5" key="1">
    <citation type="journal article" date="2021" name="Sci. Rep.">
        <title>The distribution of antibiotic resistance genes in chicken gut microbiota commensals.</title>
        <authorList>
            <person name="Juricova H."/>
            <person name="Matiasovicova J."/>
            <person name="Kubasova T."/>
            <person name="Cejkova D."/>
            <person name="Rychlik I."/>
        </authorList>
    </citation>
    <scope>NUCLEOTIDE SEQUENCE [LARGE SCALE GENOMIC DNA]</scope>
    <source>
        <strain evidence="4 5">An537</strain>
    </source>
</reference>
<protein>
    <submittedName>
        <fullName evidence="4">ABC transporter ATP-binding protein</fullName>
    </submittedName>
</protein>
<dbReference type="SUPFAM" id="SSF52540">
    <property type="entry name" value="P-loop containing nucleoside triphosphate hydrolases"/>
    <property type="match status" value="2"/>
</dbReference>
<evidence type="ECO:0000313" key="5">
    <source>
        <dbReference type="Proteomes" id="UP000707138"/>
    </source>
</evidence>
<dbReference type="PANTHER" id="PTHR43038:SF3">
    <property type="entry name" value="ABC TRANSPORTER G FAMILY MEMBER 20 ISOFORM X1"/>
    <property type="match status" value="1"/>
</dbReference>
<dbReference type="PANTHER" id="PTHR43038">
    <property type="entry name" value="ATP-BINDING CASSETTE, SUB-FAMILY H, MEMBER 1"/>
    <property type="match status" value="1"/>
</dbReference>
<keyword evidence="2 4" id="KW-0067">ATP-binding</keyword>
<proteinExistence type="predicted"/>
<keyword evidence="1" id="KW-0547">Nucleotide-binding</keyword>
<dbReference type="EMBL" id="JACJLA010000007">
    <property type="protein sequence ID" value="MBM6912645.1"/>
    <property type="molecule type" value="Genomic_DNA"/>
</dbReference>
<dbReference type="Pfam" id="PF00005">
    <property type="entry name" value="ABC_tran"/>
    <property type="match status" value="2"/>
</dbReference>
<sequence length="603" mass="65294">MSVSETLPLVTVQELHKCFPHPVTGDTVVALEALNITVAPGELVALIGPDGAGKTTCMRILCGLLRADGGRAVIDGIDVSADPQAVQNRVGYMPQKFGLYEDLSVQENLNLYADLHALPDNVREQRFQRLLAMTGLDPFTDRPAGKLSGGMKQKLGLACTLLSAPKLIILDEPTVGVDPLSRRELWDILQQLAHDDNLSILVSTAYMDEASLCHKVYILHEGKLLAQGSPEAITKKADGACYLVTPPPHVPARLLQAALIDDAPHVIDAVPQGGAVRFISRTSDVSQLAVYAHFPDLMPQATPPTLEDAFMMILKEHSQPQAEASHFVIDYTSTASSEEAPADVEVKDVMRKFGDFIAVNHVSFSVHRGEIFGLLGPNGAGKSTTFRMLCGLLPASSGALSVLGYDLRRARAKARAGLGYVAQKFSLYGTLTVEENLEFFAGAYGLTPHAAKERIEEILHQFDLDTHRYEPAGELPGGYKQRLSMAAALLHKPGLLFLDEPTSGIDPLARRIFWRQITALAAAGTTVIITTHFMEEAEYCDRILIQDRGCMVALGTPAEIRRRAGNPPSMNEAFINIVEQKRNNPVTTAANNRATPPKGGSSS</sequence>
<comment type="caution">
    <text evidence="4">The sequence shown here is derived from an EMBL/GenBank/DDBJ whole genome shotgun (WGS) entry which is preliminary data.</text>
</comment>
<dbReference type="InterPro" id="IPR017871">
    <property type="entry name" value="ABC_transporter-like_CS"/>
</dbReference>
<accession>A0ABS2GFY5</accession>
<keyword evidence="5" id="KW-1185">Reference proteome</keyword>
<gene>
    <name evidence="4" type="ORF">H6A01_04810</name>
</gene>
<dbReference type="SMART" id="SM00382">
    <property type="entry name" value="AAA"/>
    <property type="match status" value="2"/>
</dbReference>
<evidence type="ECO:0000256" key="2">
    <source>
        <dbReference type="ARBA" id="ARBA00022840"/>
    </source>
</evidence>
<dbReference type="Gene3D" id="3.40.50.300">
    <property type="entry name" value="P-loop containing nucleotide triphosphate hydrolases"/>
    <property type="match status" value="2"/>
</dbReference>
<feature type="domain" description="ABC transporter" evidence="3">
    <location>
        <begin position="10"/>
        <end position="246"/>
    </location>
</feature>
<dbReference type="InterPro" id="IPR027417">
    <property type="entry name" value="P-loop_NTPase"/>
</dbReference>
<feature type="domain" description="ABC transporter" evidence="3">
    <location>
        <begin position="344"/>
        <end position="573"/>
    </location>
</feature>
<dbReference type="InterPro" id="IPR003439">
    <property type="entry name" value="ABC_transporter-like_ATP-bd"/>
</dbReference>
<evidence type="ECO:0000256" key="1">
    <source>
        <dbReference type="ARBA" id="ARBA00022741"/>
    </source>
</evidence>
<dbReference type="Proteomes" id="UP000707138">
    <property type="component" value="Unassembled WGS sequence"/>
</dbReference>
<evidence type="ECO:0000259" key="3">
    <source>
        <dbReference type="PROSITE" id="PS50893"/>
    </source>
</evidence>
<organism evidence="4 5">
    <name type="scientific">Veillonella magna</name>
    <dbReference type="NCBI Taxonomy" id="464322"/>
    <lineage>
        <taxon>Bacteria</taxon>
        <taxon>Bacillati</taxon>
        <taxon>Bacillota</taxon>
        <taxon>Negativicutes</taxon>
        <taxon>Veillonellales</taxon>
        <taxon>Veillonellaceae</taxon>
        <taxon>Veillonella</taxon>
    </lineage>
</organism>